<protein>
    <submittedName>
        <fullName evidence="5">Nitroreductase</fullName>
    </submittedName>
</protein>
<gene>
    <name evidence="5" type="ORF">FYJ76_00285</name>
    <name evidence="7" type="ORF">GMD52_00965</name>
    <name evidence="6" type="ORF">GMD59_03790</name>
    <name evidence="4" type="ORF">TQ39_06675</name>
</gene>
<accession>A0A0D8J097</accession>
<evidence type="ECO:0000313" key="7">
    <source>
        <dbReference type="EMBL" id="MTS50113.1"/>
    </source>
</evidence>
<dbReference type="Pfam" id="PF00881">
    <property type="entry name" value="Nitroreductase"/>
    <property type="match status" value="1"/>
</dbReference>
<evidence type="ECO:0000313" key="6">
    <source>
        <dbReference type="EMBL" id="MTS26408.1"/>
    </source>
</evidence>
<proteinExistence type="inferred from homology"/>
<dbReference type="RefSeq" id="WP_009324774.1">
    <property type="nucleotide sequence ID" value="NZ_CAOJUJ010000008.1"/>
</dbReference>
<dbReference type="AlphaFoldDB" id="A0A0D8J097"/>
<dbReference type="Proteomes" id="UP000032483">
    <property type="component" value="Unassembled WGS sequence"/>
</dbReference>
<evidence type="ECO:0000256" key="2">
    <source>
        <dbReference type="ARBA" id="ARBA00023002"/>
    </source>
</evidence>
<dbReference type="Proteomes" id="UP000431913">
    <property type="component" value="Unassembled WGS sequence"/>
</dbReference>
<name>A0A0D8J097_9FIRM</name>
<dbReference type="EMBL" id="JXXK01000007">
    <property type="protein sequence ID" value="KJF40327.1"/>
    <property type="molecule type" value="Genomic_DNA"/>
</dbReference>
<evidence type="ECO:0000313" key="5">
    <source>
        <dbReference type="EMBL" id="MST90380.1"/>
    </source>
</evidence>
<dbReference type="EMBL" id="WMZU01000003">
    <property type="protein sequence ID" value="MTS26408.1"/>
    <property type="molecule type" value="Genomic_DNA"/>
</dbReference>
<dbReference type="EMBL" id="WMZR01000001">
    <property type="protein sequence ID" value="MTS50113.1"/>
    <property type="molecule type" value="Genomic_DNA"/>
</dbReference>
<dbReference type="Proteomes" id="UP000472755">
    <property type="component" value="Unassembled WGS sequence"/>
</dbReference>
<dbReference type="PANTHER" id="PTHR43673">
    <property type="entry name" value="NAD(P)H NITROREDUCTASE YDGI-RELATED"/>
    <property type="match status" value="1"/>
</dbReference>
<evidence type="ECO:0000313" key="8">
    <source>
        <dbReference type="Proteomes" id="UP000032483"/>
    </source>
</evidence>
<dbReference type="Gene3D" id="3.40.109.10">
    <property type="entry name" value="NADH Oxidase"/>
    <property type="match status" value="1"/>
</dbReference>
<evidence type="ECO:0000256" key="1">
    <source>
        <dbReference type="ARBA" id="ARBA00007118"/>
    </source>
</evidence>
<comment type="similarity">
    <text evidence="1">Belongs to the nitroreductase family.</text>
</comment>
<organism evidence="4 8">
    <name type="scientific">Ruthenibacterium lactatiformans</name>
    <dbReference type="NCBI Taxonomy" id="1550024"/>
    <lineage>
        <taxon>Bacteria</taxon>
        <taxon>Bacillati</taxon>
        <taxon>Bacillota</taxon>
        <taxon>Clostridia</taxon>
        <taxon>Eubacteriales</taxon>
        <taxon>Oscillospiraceae</taxon>
        <taxon>Ruthenibacterium</taxon>
    </lineage>
</organism>
<evidence type="ECO:0000313" key="11">
    <source>
        <dbReference type="Proteomes" id="UP000472755"/>
    </source>
</evidence>
<sequence>MDYKKMTETRQSCRAFDPVRTPDRAVLTQVLEAARLAPSACNSQPYHFYVAVDGTARAVGAATQSLGMNKFAGDCPAFIVVAEQPYNRSAAVGAKLKDQDYRAADIGLAVSQLVYRAHELGLSTCILGWFDEKTLQALLNTNARVRLIIAIGYARADDALRTKKRKSLEELVTWL</sequence>
<evidence type="ECO:0000259" key="3">
    <source>
        <dbReference type="Pfam" id="PF00881"/>
    </source>
</evidence>
<dbReference type="PATRIC" id="fig|1550024.3.peg.1504"/>
<dbReference type="PANTHER" id="PTHR43673:SF10">
    <property type="entry name" value="NADH DEHYDROGENASE_NAD(P)H NITROREDUCTASE XCC3605-RELATED"/>
    <property type="match status" value="1"/>
</dbReference>
<dbReference type="EMBL" id="VUNJ01000001">
    <property type="protein sequence ID" value="MST90380.1"/>
    <property type="molecule type" value="Genomic_DNA"/>
</dbReference>
<evidence type="ECO:0000313" key="10">
    <source>
        <dbReference type="Proteomes" id="UP000449193"/>
    </source>
</evidence>
<dbReference type="GeneID" id="42856297"/>
<dbReference type="SUPFAM" id="SSF55469">
    <property type="entry name" value="FMN-dependent nitroreductase-like"/>
    <property type="match status" value="1"/>
</dbReference>
<dbReference type="InterPro" id="IPR029479">
    <property type="entry name" value="Nitroreductase"/>
</dbReference>
<keyword evidence="2" id="KW-0560">Oxidoreductase</keyword>
<dbReference type="Proteomes" id="UP000449193">
    <property type="component" value="Unassembled WGS sequence"/>
</dbReference>
<reference evidence="10 11" key="2">
    <citation type="journal article" date="2019" name="Nat. Med.">
        <title>A library of human gut bacterial isolates paired with longitudinal multiomics data enables mechanistic microbiome research.</title>
        <authorList>
            <person name="Poyet M."/>
            <person name="Groussin M."/>
            <person name="Gibbons S.M."/>
            <person name="Avila-Pacheco J."/>
            <person name="Jiang X."/>
            <person name="Kearney S.M."/>
            <person name="Perrotta A.R."/>
            <person name="Berdy B."/>
            <person name="Zhao S."/>
            <person name="Lieberman T.D."/>
            <person name="Swanson P.K."/>
            <person name="Smith M."/>
            <person name="Roesemann S."/>
            <person name="Alexander J.E."/>
            <person name="Rich S.A."/>
            <person name="Livny J."/>
            <person name="Vlamakis H."/>
            <person name="Clish C."/>
            <person name="Bullock K."/>
            <person name="Deik A."/>
            <person name="Scott J."/>
            <person name="Pierce K.A."/>
            <person name="Xavier R.J."/>
            <person name="Alm E.J."/>
        </authorList>
    </citation>
    <scope>NUCLEOTIDE SEQUENCE [LARGE SCALE GENOMIC DNA]</scope>
    <source>
        <strain evidence="6 11">BIOML-A4</strain>
        <strain evidence="7 10">BIOML-A7</strain>
    </source>
</reference>
<dbReference type="GO" id="GO:0016491">
    <property type="term" value="F:oxidoreductase activity"/>
    <property type="evidence" value="ECO:0007669"/>
    <property type="project" value="UniProtKB-KW"/>
</dbReference>
<comment type="caution">
    <text evidence="4">The sequence shown here is derived from an EMBL/GenBank/DDBJ whole genome shotgun (WGS) entry which is preliminary data.</text>
</comment>
<keyword evidence="8" id="KW-1185">Reference proteome</keyword>
<evidence type="ECO:0000313" key="4">
    <source>
        <dbReference type="EMBL" id="KJF40327.1"/>
    </source>
</evidence>
<dbReference type="InterPro" id="IPR000415">
    <property type="entry name" value="Nitroreductase-like"/>
</dbReference>
<reference evidence="5 9" key="3">
    <citation type="submission" date="2019-08" db="EMBL/GenBank/DDBJ databases">
        <title>In-depth cultivation of the pig gut microbiome towards novel bacterial diversity and tailored functional studies.</title>
        <authorList>
            <person name="Wylensek D."/>
            <person name="Hitch T.C.A."/>
            <person name="Clavel T."/>
        </authorList>
    </citation>
    <scope>NUCLEOTIDE SEQUENCE [LARGE SCALE GENOMIC DNA]</scope>
    <source>
        <strain evidence="5 9">WCA3-601-WT-6J</strain>
    </source>
</reference>
<feature type="domain" description="Nitroreductase" evidence="3">
    <location>
        <begin position="9"/>
        <end position="153"/>
    </location>
</feature>
<reference evidence="4" key="1">
    <citation type="submission" date="2015-02" db="EMBL/GenBank/DDBJ databases">
        <title>A novel member of the family Ruminococcaceae isolated from human feces.</title>
        <authorList>
            <person name="Shkoporov A.N."/>
            <person name="Chaplin A.V."/>
            <person name="Motuzova O.V."/>
            <person name="Kafarskaia L.I."/>
            <person name="Khokhlova E.V."/>
            <person name="Efimov B.A."/>
        </authorList>
    </citation>
    <scope>NUCLEOTIDE SEQUENCE [LARGE SCALE GENOMIC DNA]</scope>
    <source>
        <strain evidence="4">585-1</strain>
    </source>
</reference>
<evidence type="ECO:0000313" key="9">
    <source>
        <dbReference type="Proteomes" id="UP000431913"/>
    </source>
</evidence>